<proteinExistence type="predicted"/>
<dbReference type="Proteomes" id="UP001234297">
    <property type="component" value="Chromosome 12"/>
</dbReference>
<evidence type="ECO:0000313" key="1">
    <source>
        <dbReference type="EMBL" id="KAJ8615164.1"/>
    </source>
</evidence>
<protein>
    <submittedName>
        <fullName evidence="1">Uncharacterized protein</fullName>
    </submittedName>
</protein>
<organism evidence="1 2">
    <name type="scientific">Persea americana</name>
    <name type="common">Avocado</name>
    <dbReference type="NCBI Taxonomy" id="3435"/>
    <lineage>
        <taxon>Eukaryota</taxon>
        <taxon>Viridiplantae</taxon>
        <taxon>Streptophyta</taxon>
        <taxon>Embryophyta</taxon>
        <taxon>Tracheophyta</taxon>
        <taxon>Spermatophyta</taxon>
        <taxon>Magnoliopsida</taxon>
        <taxon>Magnoliidae</taxon>
        <taxon>Laurales</taxon>
        <taxon>Lauraceae</taxon>
        <taxon>Persea</taxon>
    </lineage>
</organism>
<reference evidence="1 2" key="1">
    <citation type="journal article" date="2022" name="Hortic Res">
        <title>A haplotype resolved chromosomal level avocado genome allows analysis of novel avocado genes.</title>
        <authorList>
            <person name="Nath O."/>
            <person name="Fletcher S.J."/>
            <person name="Hayward A."/>
            <person name="Shaw L.M."/>
            <person name="Masouleh A.K."/>
            <person name="Furtado A."/>
            <person name="Henry R.J."/>
            <person name="Mitter N."/>
        </authorList>
    </citation>
    <scope>NUCLEOTIDE SEQUENCE [LARGE SCALE GENOMIC DNA]</scope>
    <source>
        <strain evidence="2">cv. Hass</strain>
    </source>
</reference>
<dbReference type="EMBL" id="CM056820">
    <property type="protein sequence ID" value="KAJ8615164.1"/>
    <property type="molecule type" value="Genomic_DNA"/>
</dbReference>
<sequence>MASKPIDDDDLILYILGGLGPEYGPFVTSITARDKHVRLSDLHGLLLSEEIRVSDIALEQHNISVNVATKTSNTSTYGKSKSRGCGRHNKTTVDEVAINLIIVALQIYKISSIKGPIELPATSIIEWVTQLFNVIINLIMPL</sequence>
<accession>A0ACC2K2C9</accession>
<gene>
    <name evidence="1" type="ORF">MRB53_034536</name>
</gene>
<evidence type="ECO:0000313" key="2">
    <source>
        <dbReference type="Proteomes" id="UP001234297"/>
    </source>
</evidence>
<keyword evidence="2" id="KW-1185">Reference proteome</keyword>
<comment type="caution">
    <text evidence="1">The sequence shown here is derived from an EMBL/GenBank/DDBJ whole genome shotgun (WGS) entry which is preliminary data.</text>
</comment>
<name>A0ACC2K2C9_PERAE</name>